<accession>A0A645G764</accession>
<organism evidence="1">
    <name type="scientific">bioreactor metagenome</name>
    <dbReference type="NCBI Taxonomy" id="1076179"/>
    <lineage>
        <taxon>unclassified sequences</taxon>
        <taxon>metagenomes</taxon>
        <taxon>ecological metagenomes</taxon>
    </lineage>
</organism>
<evidence type="ECO:0000313" key="1">
    <source>
        <dbReference type="EMBL" id="MPN21820.1"/>
    </source>
</evidence>
<proteinExistence type="predicted"/>
<reference evidence="1" key="1">
    <citation type="submission" date="2019-08" db="EMBL/GenBank/DDBJ databases">
        <authorList>
            <person name="Kucharzyk K."/>
            <person name="Murdoch R.W."/>
            <person name="Higgins S."/>
            <person name="Loffler F."/>
        </authorList>
    </citation>
    <scope>NUCLEOTIDE SEQUENCE</scope>
</reference>
<dbReference type="EMBL" id="VSSQ01069892">
    <property type="protein sequence ID" value="MPN21820.1"/>
    <property type="molecule type" value="Genomic_DNA"/>
</dbReference>
<gene>
    <name evidence="1" type="ORF">SDC9_169202</name>
</gene>
<protein>
    <recommendedName>
        <fullName evidence="2">AMP-binding enzyme C-terminal domain-containing protein</fullName>
    </recommendedName>
</protein>
<dbReference type="AlphaFoldDB" id="A0A645G764"/>
<sequence>MLTENMSRYEILEKLQEFVSEMNKTLPFYKQIQMINIQETEFDKTSVHKIKRNLL</sequence>
<comment type="caution">
    <text evidence="1">The sequence shown here is derived from an EMBL/GenBank/DDBJ whole genome shotgun (WGS) entry which is preliminary data.</text>
</comment>
<evidence type="ECO:0008006" key="2">
    <source>
        <dbReference type="Google" id="ProtNLM"/>
    </source>
</evidence>
<name>A0A645G764_9ZZZZ</name>